<dbReference type="CDD" id="cd13903">
    <property type="entry name" value="CuRO_3_Tv-LCC_like"/>
    <property type="match status" value="1"/>
</dbReference>
<organism evidence="11 12">
    <name type="scientific">Mycena rosella</name>
    <name type="common">Pink bonnet</name>
    <name type="synonym">Agaricus rosellus</name>
    <dbReference type="NCBI Taxonomy" id="1033263"/>
    <lineage>
        <taxon>Eukaryota</taxon>
        <taxon>Fungi</taxon>
        <taxon>Dikarya</taxon>
        <taxon>Basidiomycota</taxon>
        <taxon>Agaricomycotina</taxon>
        <taxon>Agaricomycetes</taxon>
        <taxon>Agaricomycetidae</taxon>
        <taxon>Agaricales</taxon>
        <taxon>Marasmiineae</taxon>
        <taxon>Mycenaceae</taxon>
        <taxon>Mycena</taxon>
    </lineage>
</organism>
<dbReference type="EMBL" id="JARKIE010000027">
    <property type="protein sequence ID" value="KAJ7698119.1"/>
    <property type="molecule type" value="Genomic_DNA"/>
</dbReference>
<dbReference type="InterPro" id="IPR011706">
    <property type="entry name" value="Cu-oxidase_C"/>
</dbReference>
<keyword evidence="2" id="KW-0479">Metal-binding</keyword>
<keyword evidence="6" id="KW-0325">Glycoprotein</keyword>
<evidence type="ECO:0000256" key="3">
    <source>
        <dbReference type="ARBA" id="ARBA00023002"/>
    </source>
</evidence>
<keyword evidence="4" id="KW-0186">Copper</keyword>
<evidence type="ECO:0000313" key="12">
    <source>
        <dbReference type="Proteomes" id="UP001221757"/>
    </source>
</evidence>
<keyword evidence="3" id="KW-0560">Oxidoreductase</keyword>
<proteinExistence type="inferred from homology"/>
<dbReference type="InterPro" id="IPR033138">
    <property type="entry name" value="Cu_oxidase_CS"/>
</dbReference>
<dbReference type="GO" id="GO:0005507">
    <property type="term" value="F:copper ion binding"/>
    <property type="evidence" value="ECO:0007669"/>
    <property type="project" value="InterPro"/>
</dbReference>
<evidence type="ECO:0000259" key="10">
    <source>
        <dbReference type="Pfam" id="PF07732"/>
    </source>
</evidence>
<dbReference type="PROSITE" id="PS00079">
    <property type="entry name" value="MULTICOPPER_OXIDASE1"/>
    <property type="match status" value="2"/>
</dbReference>
<evidence type="ECO:0000259" key="9">
    <source>
        <dbReference type="Pfam" id="PF07731"/>
    </source>
</evidence>
<dbReference type="Gene3D" id="2.60.40.420">
    <property type="entry name" value="Cupredoxins - blue copper proteins"/>
    <property type="match status" value="3"/>
</dbReference>
<dbReference type="PROSITE" id="PS00080">
    <property type="entry name" value="MULTICOPPER_OXIDASE2"/>
    <property type="match status" value="1"/>
</dbReference>
<name>A0AAD7DTS5_MYCRO</name>
<dbReference type="InterPro" id="IPR001117">
    <property type="entry name" value="Cu-oxidase_2nd"/>
</dbReference>
<sequence length="516" mass="56128">MIVSISAIALSLLSGSLATSIGPVANLPIVNKHIAPDGFTRSTVLAGGTFPGPLIKGYKGNRFLLNVQDRLTDNTMLRSTSIHWHGLYQRNTSYADGVSFITQCPIAANHSFLYDFQVPGQAGTYWYHSHLSTQYCDGLRGPLVVYDPDDPQRHLYDVDDGKLQLTVITLADWYHYVAATAPLVPVANSTLINGLGRYKDGPASALSVISVRKGTRYRFRLVAISCDPNYIFSIDEHSMTILEVDGVNHKPYTVDSLQIFAAQRYSFVLDANQGVDNYWVRANPNVGNLGFDGGINSAILRYVGAPKVEPTTNSTGTAPLVETALHPLVYTPVPGKPYPGGADITLNLNIAFSFTTLKFSVNGATFVPPTAPVLLQILSGAQAAQDLLPAGNVYTLPPNKVIEISIPGGSVGAAHPFHLHGHNFHVIRSAGNDTYNFIDPVIRDVVSTGPATTDKATFRFVTDNAGPWFLHCHIDWHLEIGLAIVFAEDIRSLQKKVPAAWNDLCPIYYNLTSNQL</sequence>
<keyword evidence="12" id="KW-1185">Reference proteome</keyword>
<dbReference type="InterPro" id="IPR045087">
    <property type="entry name" value="Cu-oxidase_fam"/>
</dbReference>
<dbReference type="InterPro" id="IPR002355">
    <property type="entry name" value="Cu_oxidase_Cu_BS"/>
</dbReference>
<evidence type="ECO:0000256" key="7">
    <source>
        <dbReference type="SAM" id="SignalP"/>
    </source>
</evidence>
<evidence type="ECO:0000256" key="2">
    <source>
        <dbReference type="ARBA" id="ARBA00022723"/>
    </source>
</evidence>
<dbReference type="InterPro" id="IPR011707">
    <property type="entry name" value="Cu-oxidase-like_N"/>
</dbReference>
<keyword evidence="7" id="KW-0732">Signal</keyword>
<keyword evidence="5" id="KW-1015">Disulfide bond</keyword>
<reference evidence="11" key="1">
    <citation type="submission" date="2023-03" db="EMBL/GenBank/DDBJ databases">
        <title>Massive genome expansion in bonnet fungi (Mycena s.s.) driven by repeated elements and novel gene families across ecological guilds.</title>
        <authorList>
            <consortium name="Lawrence Berkeley National Laboratory"/>
            <person name="Harder C.B."/>
            <person name="Miyauchi S."/>
            <person name="Viragh M."/>
            <person name="Kuo A."/>
            <person name="Thoen E."/>
            <person name="Andreopoulos B."/>
            <person name="Lu D."/>
            <person name="Skrede I."/>
            <person name="Drula E."/>
            <person name="Henrissat B."/>
            <person name="Morin E."/>
            <person name="Kohler A."/>
            <person name="Barry K."/>
            <person name="LaButti K."/>
            <person name="Morin E."/>
            <person name="Salamov A."/>
            <person name="Lipzen A."/>
            <person name="Mereny Z."/>
            <person name="Hegedus B."/>
            <person name="Baldrian P."/>
            <person name="Stursova M."/>
            <person name="Weitz H."/>
            <person name="Taylor A."/>
            <person name="Grigoriev I.V."/>
            <person name="Nagy L.G."/>
            <person name="Martin F."/>
            <person name="Kauserud H."/>
        </authorList>
    </citation>
    <scope>NUCLEOTIDE SEQUENCE</scope>
    <source>
        <strain evidence="11">CBHHK067</strain>
    </source>
</reference>
<dbReference type="InterPro" id="IPR008972">
    <property type="entry name" value="Cupredoxin"/>
</dbReference>
<dbReference type="AlphaFoldDB" id="A0AAD7DTS5"/>
<feature type="domain" description="Plastocyanin-like" evidence="10">
    <location>
        <begin position="31"/>
        <end position="149"/>
    </location>
</feature>
<evidence type="ECO:0000256" key="1">
    <source>
        <dbReference type="ARBA" id="ARBA00010609"/>
    </source>
</evidence>
<feature type="domain" description="Plastocyanin-like" evidence="9">
    <location>
        <begin position="367"/>
        <end position="489"/>
    </location>
</feature>
<evidence type="ECO:0000256" key="4">
    <source>
        <dbReference type="ARBA" id="ARBA00023008"/>
    </source>
</evidence>
<dbReference type="PANTHER" id="PTHR11709">
    <property type="entry name" value="MULTI-COPPER OXIDASE"/>
    <property type="match status" value="1"/>
</dbReference>
<accession>A0AAD7DTS5</accession>
<evidence type="ECO:0000313" key="11">
    <source>
        <dbReference type="EMBL" id="KAJ7698119.1"/>
    </source>
</evidence>
<dbReference type="PANTHER" id="PTHR11709:SF511">
    <property type="entry name" value="LACCASE"/>
    <property type="match status" value="1"/>
</dbReference>
<feature type="signal peptide" evidence="7">
    <location>
        <begin position="1"/>
        <end position="18"/>
    </location>
</feature>
<dbReference type="Proteomes" id="UP001221757">
    <property type="component" value="Unassembled WGS sequence"/>
</dbReference>
<dbReference type="SUPFAM" id="SSF49503">
    <property type="entry name" value="Cupredoxins"/>
    <property type="match status" value="3"/>
</dbReference>
<dbReference type="Pfam" id="PF00394">
    <property type="entry name" value="Cu-oxidase"/>
    <property type="match status" value="1"/>
</dbReference>
<evidence type="ECO:0000256" key="5">
    <source>
        <dbReference type="ARBA" id="ARBA00023157"/>
    </source>
</evidence>
<dbReference type="CDD" id="cd13856">
    <property type="entry name" value="CuRO_1_Tv-LCC_like"/>
    <property type="match status" value="1"/>
</dbReference>
<feature type="chain" id="PRO_5042070804" evidence="7">
    <location>
        <begin position="19"/>
        <end position="516"/>
    </location>
</feature>
<evidence type="ECO:0000259" key="8">
    <source>
        <dbReference type="Pfam" id="PF00394"/>
    </source>
</evidence>
<gene>
    <name evidence="11" type="ORF">B0H17DRAFT_1006912</name>
</gene>
<evidence type="ECO:0000256" key="6">
    <source>
        <dbReference type="ARBA" id="ARBA00023180"/>
    </source>
</evidence>
<protein>
    <submittedName>
        <fullName evidence="11">Laccase</fullName>
    </submittedName>
</protein>
<comment type="caution">
    <text evidence="11">The sequence shown here is derived from an EMBL/GenBank/DDBJ whole genome shotgun (WGS) entry which is preliminary data.</text>
</comment>
<dbReference type="FunFam" id="2.60.40.420:FF:000045">
    <property type="entry name" value="Laccase 2"/>
    <property type="match status" value="1"/>
</dbReference>
<feature type="domain" description="Plastocyanin-like" evidence="8">
    <location>
        <begin position="166"/>
        <end position="305"/>
    </location>
</feature>
<dbReference type="GO" id="GO:0016491">
    <property type="term" value="F:oxidoreductase activity"/>
    <property type="evidence" value="ECO:0007669"/>
    <property type="project" value="UniProtKB-KW"/>
</dbReference>
<dbReference type="Pfam" id="PF07731">
    <property type="entry name" value="Cu-oxidase_2"/>
    <property type="match status" value="1"/>
</dbReference>
<comment type="similarity">
    <text evidence="1">Belongs to the multicopper oxidase family.</text>
</comment>
<dbReference type="Pfam" id="PF07732">
    <property type="entry name" value="Cu-oxidase_3"/>
    <property type="match status" value="1"/>
</dbReference>